<organism evidence="2 3">
    <name type="scientific">Celerinatantimonas yamalensis</name>
    <dbReference type="NCBI Taxonomy" id="559956"/>
    <lineage>
        <taxon>Bacteria</taxon>
        <taxon>Pseudomonadati</taxon>
        <taxon>Pseudomonadota</taxon>
        <taxon>Gammaproteobacteria</taxon>
        <taxon>Celerinatantimonadaceae</taxon>
        <taxon>Celerinatantimonas</taxon>
    </lineage>
</organism>
<dbReference type="Pfam" id="PF00903">
    <property type="entry name" value="Glyoxalase"/>
    <property type="match status" value="1"/>
</dbReference>
<feature type="domain" description="VOC" evidence="1">
    <location>
        <begin position="3"/>
        <end position="126"/>
    </location>
</feature>
<dbReference type="InterPro" id="IPR037523">
    <property type="entry name" value="VOC_core"/>
</dbReference>
<dbReference type="InterPro" id="IPR004360">
    <property type="entry name" value="Glyas_Fos-R_dOase_dom"/>
</dbReference>
<evidence type="ECO:0000313" key="2">
    <source>
        <dbReference type="EMBL" id="MFM2485271.1"/>
    </source>
</evidence>
<comment type="caution">
    <text evidence="2">The sequence shown here is derived from an EMBL/GenBank/DDBJ whole genome shotgun (WGS) entry which is preliminary data.</text>
</comment>
<sequence length="138" mass="16688">MTILEHANITVRSIEQTLQFLAIVAPDFRLRHRGETPQHHWVHVGNNQHYLALQEPRDQSRVNSKRIPYHQLGVNHWGLQVENLDEIETELIAAGYRRSMATPNETYRRRLYFFDHSGLEWELIEYFSQRFEQRYHYE</sequence>
<evidence type="ECO:0000259" key="1">
    <source>
        <dbReference type="PROSITE" id="PS51819"/>
    </source>
</evidence>
<evidence type="ECO:0000313" key="3">
    <source>
        <dbReference type="Proteomes" id="UP001629953"/>
    </source>
</evidence>
<dbReference type="RefSeq" id="WP_408623482.1">
    <property type="nucleotide sequence ID" value="NZ_JBEQCT010000003.1"/>
</dbReference>
<name>A0ABW9G974_9GAMM</name>
<protein>
    <submittedName>
        <fullName evidence="2">VOC family protein</fullName>
    </submittedName>
</protein>
<proteinExistence type="predicted"/>
<reference evidence="2 3" key="1">
    <citation type="journal article" date="2013" name="Int. J. Syst. Evol. Microbiol.">
        <title>Celerinatantimonas yamalensis sp. nov., a cold-adapted diazotrophic bacterium from a cold permafrost brine.</title>
        <authorList>
            <person name="Shcherbakova V."/>
            <person name="Chuvilskaya N."/>
            <person name="Rivkina E."/>
            <person name="Demidov N."/>
            <person name="Uchaeva V."/>
            <person name="Suetin S."/>
            <person name="Suzina N."/>
            <person name="Gilichinsky D."/>
        </authorList>
    </citation>
    <scope>NUCLEOTIDE SEQUENCE [LARGE SCALE GENOMIC DNA]</scope>
    <source>
        <strain evidence="2 3">C7</strain>
    </source>
</reference>
<keyword evidence="3" id="KW-1185">Reference proteome</keyword>
<accession>A0ABW9G974</accession>
<dbReference type="PROSITE" id="PS51819">
    <property type="entry name" value="VOC"/>
    <property type="match status" value="1"/>
</dbReference>
<dbReference type="EMBL" id="JBEQCT010000003">
    <property type="protein sequence ID" value="MFM2485271.1"/>
    <property type="molecule type" value="Genomic_DNA"/>
</dbReference>
<dbReference type="SUPFAM" id="SSF54593">
    <property type="entry name" value="Glyoxalase/Bleomycin resistance protein/Dihydroxybiphenyl dioxygenase"/>
    <property type="match status" value="1"/>
</dbReference>
<dbReference type="InterPro" id="IPR029068">
    <property type="entry name" value="Glyas_Bleomycin-R_OHBP_Dase"/>
</dbReference>
<dbReference type="Gene3D" id="3.10.180.10">
    <property type="entry name" value="2,3-Dihydroxybiphenyl 1,2-Dioxygenase, domain 1"/>
    <property type="match status" value="1"/>
</dbReference>
<dbReference type="Proteomes" id="UP001629953">
    <property type="component" value="Unassembled WGS sequence"/>
</dbReference>
<gene>
    <name evidence="2" type="ORF">ABUE30_09385</name>
</gene>